<name>A0AAV0T3I0_9STRA</name>
<keyword evidence="2" id="KW-1185">Reference proteome</keyword>
<protein>
    <submittedName>
        <fullName evidence="1">Uncharacterized protein</fullName>
    </submittedName>
</protein>
<reference evidence="1" key="1">
    <citation type="submission" date="2022-12" db="EMBL/GenBank/DDBJ databases">
        <authorList>
            <person name="Webb A."/>
        </authorList>
    </citation>
    <scope>NUCLEOTIDE SEQUENCE</scope>
    <source>
        <strain evidence="1">Pd1</strain>
    </source>
</reference>
<sequence length="129" mass="13982">MTDPAPPRSRITTCVSINEEYVDGPCCSSVLVSTPPSDLLVSRERHSLQPVCIASRIQHTVTYREPFLVNAPLQERCPSVDAVPQRGIPTATPPSPDRLEGVYYTIGKLALPSIDDLPENQSAEVGLNA</sequence>
<evidence type="ECO:0000313" key="2">
    <source>
        <dbReference type="Proteomes" id="UP001162029"/>
    </source>
</evidence>
<dbReference type="EMBL" id="CANTFM010000178">
    <property type="protein sequence ID" value="CAI5714034.1"/>
    <property type="molecule type" value="Genomic_DNA"/>
</dbReference>
<proteinExistence type="predicted"/>
<accession>A0AAV0T3I0</accession>
<gene>
    <name evidence="1" type="ORF">PDE001_LOCUS1067</name>
</gene>
<dbReference type="AlphaFoldDB" id="A0AAV0T3I0"/>
<dbReference type="Proteomes" id="UP001162029">
    <property type="component" value="Unassembled WGS sequence"/>
</dbReference>
<comment type="caution">
    <text evidence="1">The sequence shown here is derived from an EMBL/GenBank/DDBJ whole genome shotgun (WGS) entry which is preliminary data.</text>
</comment>
<organism evidence="1 2">
    <name type="scientific">Peronospora destructor</name>
    <dbReference type="NCBI Taxonomy" id="86335"/>
    <lineage>
        <taxon>Eukaryota</taxon>
        <taxon>Sar</taxon>
        <taxon>Stramenopiles</taxon>
        <taxon>Oomycota</taxon>
        <taxon>Peronosporomycetes</taxon>
        <taxon>Peronosporales</taxon>
        <taxon>Peronosporaceae</taxon>
        <taxon>Peronospora</taxon>
    </lineage>
</organism>
<evidence type="ECO:0000313" key="1">
    <source>
        <dbReference type="EMBL" id="CAI5714034.1"/>
    </source>
</evidence>